<dbReference type="Proteomes" id="UP000317909">
    <property type="component" value="Chromosome"/>
</dbReference>
<sequence precursor="true">MSRRTSLLSTLLVAVSFSAALATAQAGELCCALCGRHDSCQKVCRLVCEEKKVDVICWGVKCEDFCVPGPSKPCCKQCDLVCDDCGKKTKEGDPVATPHRFIWREWIPSSCANIFTKKKLMQRIDTKKVPSYKWVVEDLCAKCESKAKSAAIEPGAQIPPPPDIEAKILVAGASEPALK</sequence>
<keyword evidence="3" id="KW-1185">Reference proteome</keyword>
<proteinExistence type="predicted"/>
<protein>
    <recommendedName>
        <fullName evidence="4">4Fe-4S ferredoxin-type domain-containing protein</fullName>
    </recommendedName>
</protein>
<gene>
    <name evidence="2" type="ORF">I41_15560</name>
</gene>
<dbReference type="RefSeq" id="WP_145431957.1">
    <property type="nucleotide sequence ID" value="NZ_CP036339.1"/>
</dbReference>
<accession>A0A517TVI2</accession>
<reference evidence="2 3" key="1">
    <citation type="submission" date="2019-02" db="EMBL/GenBank/DDBJ databases">
        <title>Deep-cultivation of Planctomycetes and their phenomic and genomic characterization uncovers novel biology.</title>
        <authorList>
            <person name="Wiegand S."/>
            <person name="Jogler M."/>
            <person name="Boedeker C."/>
            <person name="Pinto D."/>
            <person name="Vollmers J."/>
            <person name="Rivas-Marin E."/>
            <person name="Kohn T."/>
            <person name="Peeters S.H."/>
            <person name="Heuer A."/>
            <person name="Rast P."/>
            <person name="Oberbeckmann S."/>
            <person name="Bunk B."/>
            <person name="Jeske O."/>
            <person name="Meyerdierks A."/>
            <person name="Storesund J.E."/>
            <person name="Kallscheuer N."/>
            <person name="Luecker S."/>
            <person name="Lage O.M."/>
            <person name="Pohl T."/>
            <person name="Merkel B.J."/>
            <person name="Hornburger P."/>
            <person name="Mueller R.-W."/>
            <person name="Bruemmer F."/>
            <person name="Labrenz M."/>
            <person name="Spormann A.M."/>
            <person name="Op den Camp H."/>
            <person name="Overmann J."/>
            <person name="Amann R."/>
            <person name="Jetten M.S.M."/>
            <person name="Mascher T."/>
            <person name="Medema M.H."/>
            <person name="Devos D.P."/>
            <person name="Kaster A.-K."/>
            <person name="Ovreas L."/>
            <person name="Rohde M."/>
            <person name="Galperin M.Y."/>
            <person name="Jogler C."/>
        </authorList>
    </citation>
    <scope>NUCLEOTIDE SEQUENCE [LARGE SCALE GENOMIC DNA]</scope>
    <source>
        <strain evidence="2 3">I41</strain>
    </source>
</reference>
<evidence type="ECO:0000313" key="3">
    <source>
        <dbReference type="Proteomes" id="UP000317909"/>
    </source>
</evidence>
<dbReference type="OrthoDB" id="274965at2"/>
<organism evidence="2 3">
    <name type="scientific">Lacipirellula limnantheis</name>
    <dbReference type="NCBI Taxonomy" id="2528024"/>
    <lineage>
        <taxon>Bacteria</taxon>
        <taxon>Pseudomonadati</taxon>
        <taxon>Planctomycetota</taxon>
        <taxon>Planctomycetia</taxon>
        <taxon>Pirellulales</taxon>
        <taxon>Lacipirellulaceae</taxon>
        <taxon>Lacipirellula</taxon>
    </lineage>
</organism>
<dbReference type="EMBL" id="CP036339">
    <property type="protein sequence ID" value="QDT72381.1"/>
    <property type="molecule type" value="Genomic_DNA"/>
</dbReference>
<feature type="signal peptide" evidence="1">
    <location>
        <begin position="1"/>
        <end position="22"/>
    </location>
</feature>
<name>A0A517TVI2_9BACT</name>
<dbReference type="KEGG" id="llh:I41_15560"/>
<feature type="chain" id="PRO_5021713664" description="4Fe-4S ferredoxin-type domain-containing protein" evidence="1">
    <location>
        <begin position="23"/>
        <end position="179"/>
    </location>
</feature>
<evidence type="ECO:0000313" key="2">
    <source>
        <dbReference type="EMBL" id="QDT72381.1"/>
    </source>
</evidence>
<evidence type="ECO:0000256" key="1">
    <source>
        <dbReference type="SAM" id="SignalP"/>
    </source>
</evidence>
<evidence type="ECO:0008006" key="4">
    <source>
        <dbReference type="Google" id="ProtNLM"/>
    </source>
</evidence>
<dbReference type="AlphaFoldDB" id="A0A517TVI2"/>
<keyword evidence="1" id="KW-0732">Signal</keyword>